<feature type="compositionally biased region" description="Basic residues" evidence="3">
    <location>
        <begin position="186"/>
        <end position="206"/>
    </location>
</feature>
<name>A0ABD0K5Y0_9CAEN</name>
<gene>
    <name evidence="4" type="ORF">BaRGS_00026143</name>
</gene>
<feature type="compositionally biased region" description="Polar residues" evidence="3">
    <location>
        <begin position="124"/>
        <end position="140"/>
    </location>
</feature>
<comment type="caution">
    <text evidence="4">The sequence shown here is derived from an EMBL/GenBank/DDBJ whole genome shotgun (WGS) entry which is preliminary data.</text>
</comment>
<dbReference type="InterPro" id="IPR032675">
    <property type="entry name" value="LRR_dom_sf"/>
</dbReference>
<evidence type="ECO:0000313" key="4">
    <source>
        <dbReference type="EMBL" id="KAK7482644.1"/>
    </source>
</evidence>
<feature type="compositionally biased region" description="Low complexity" evidence="3">
    <location>
        <begin position="173"/>
        <end position="185"/>
    </location>
</feature>
<protein>
    <submittedName>
        <fullName evidence="4">Uncharacterized protein</fullName>
    </submittedName>
</protein>
<accession>A0ABD0K5Y0</accession>
<dbReference type="PANTHER" id="PTHR24369">
    <property type="entry name" value="ANTIGEN BSP, PUTATIVE-RELATED"/>
    <property type="match status" value="1"/>
</dbReference>
<reference evidence="4 5" key="1">
    <citation type="journal article" date="2023" name="Sci. Data">
        <title>Genome assembly of the Korean intertidal mud-creeper Batillaria attramentaria.</title>
        <authorList>
            <person name="Patra A.K."/>
            <person name="Ho P.T."/>
            <person name="Jun S."/>
            <person name="Lee S.J."/>
            <person name="Kim Y."/>
            <person name="Won Y.J."/>
        </authorList>
    </citation>
    <scope>NUCLEOTIDE SEQUENCE [LARGE SCALE GENOMIC DNA]</scope>
    <source>
        <strain evidence="4">Wonlab-2016</strain>
    </source>
</reference>
<dbReference type="InterPro" id="IPR050541">
    <property type="entry name" value="LRR_TM_domain-containing"/>
</dbReference>
<organism evidence="4 5">
    <name type="scientific">Batillaria attramentaria</name>
    <dbReference type="NCBI Taxonomy" id="370345"/>
    <lineage>
        <taxon>Eukaryota</taxon>
        <taxon>Metazoa</taxon>
        <taxon>Spiralia</taxon>
        <taxon>Lophotrochozoa</taxon>
        <taxon>Mollusca</taxon>
        <taxon>Gastropoda</taxon>
        <taxon>Caenogastropoda</taxon>
        <taxon>Sorbeoconcha</taxon>
        <taxon>Cerithioidea</taxon>
        <taxon>Batillariidae</taxon>
        <taxon>Batillaria</taxon>
    </lineage>
</organism>
<evidence type="ECO:0000313" key="5">
    <source>
        <dbReference type="Proteomes" id="UP001519460"/>
    </source>
</evidence>
<proteinExistence type="predicted"/>
<dbReference type="AlphaFoldDB" id="A0ABD0K5Y0"/>
<evidence type="ECO:0000256" key="3">
    <source>
        <dbReference type="SAM" id="MobiDB-lite"/>
    </source>
</evidence>
<dbReference type="EMBL" id="JACVVK020000241">
    <property type="protein sequence ID" value="KAK7482644.1"/>
    <property type="molecule type" value="Genomic_DNA"/>
</dbReference>
<dbReference type="Proteomes" id="UP001519460">
    <property type="component" value="Unassembled WGS sequence"/>
</dbReference>
<evidence type="ECO:0000256" key="2">
    <source>
        <dbReference type="ARBA" id="ARBA00022737"/>
    </source>
</evidence>
<evidence type="ECO:0000256" key="1">
    <source>
        <dbReference type="ARBA" id="ARBA00022614"/>
    </source>
</evidence>
<sequence length="272" mass="30897">MPNLQQLSLMNSPGLAKALVKLLAENYTKPLEHVTEVDLTYSDIETISPDVREVFPALNALYLDGNPWLCDKRLTWLKEWMTDSDISFSQYEEVKCEQPYSLKGRPIKDIDQGDFVEVAPPTKAPTQQQMSEMLSRQNANPEAGSNEVVAPEDAAAAEKANLVPFAMVDAPAAKATTTTPESPTTKRLRRRRKYRQGQSRRQRKGKRSGDSKGKKSDKKRQAKTWQKGQRKEEEKTDSQQRWTSRPLLLKHRHSSDLDVDCNLKLEGRTCLL</sequence>
<keyword evidence="5" id="KW-1185">Reference proteome</keyword>
<feature type="compositionally biased region" description="Basic and acidic residues" evidence="3">
    <location>
        <begin position="229"/>
        <end position="238"/>
    </location>
</feature>
<feature type="region of interest" description="Disordered" evidence="3">
    <location>
        <begin position="173"/>
        <end position="245"/>
    </location>
</feature>
<keyword evidence="1" id="KW-0433">Leucine-rich repeat</keyword>
<dbReference type="SUPFAM" id="SSF52058">
    <property type="entry name" value="L domain-like"/>
    <property type="match status" value="1"/>
</dbReference>
<feature type="region of interest" description="Disordered" evidence="3">
    <location>
        <begin position="123"/>
        <end position="148"/>
    </location>
</feature>
<dbReference type="Gene3D" id="3.80.10.10">
    <property type="entry name" value="Ribonuclease Inhibitor"/>
    <property type="match status" value="1"/>
</dbReference>
<keyword evidence="2" id="KW-0677">Repeat</keyword>
<dbReference type="PANTHER" id="PTHR24369:SF213">
    <property type="entry name" value="INSULIN LIKE GROWTH FACTOR BINDING PROTEIN ACID LABILE SUBUNIT"/>
    <property type="match status" value="1"/>
</dbReference>